<dbReference type="InterPro" id="IPR015919">
    <property type="entry name" value="Cadherin-like_sf"/>
</dbReference>
<accession>A0A7J5XMY4</accession>
<dbReference type="Proteomes" id="UP000518266">
    <property type="component" value="Unassembled WGS sequence"/>
</dbReference>
<evidence type="ECO:0000313" key="4">
    <source>
        <dbReference type="EMBL" id="KAF3838321.1"/>
    </source>
</evidence>
<proteinExistence type="predicted"/>
<dbReference type="SUPFAM" id="SSF49313">
    <property type="entry name" value="Cadherin-like"/>
    <property type="match status" value="2"/>
</dbReference>
<dbReference type="GO" id="GO:0007155">
    <property type="term" value="P:cell adhesion"/>
    <property type="evidence" value="ECO:0007669"/>
    <property type="project" value="TreeGrafter"/>
</dbReference>
<keyword evidence="2" id="KW-0472">Membrane</keyword>
<dbReference type="EMBL" id="JAAKFY010000022">
    <property type="protein sequence ID" value="KAF3838321.1"/>
    <property type="molecule type" value="Genomic_DNA"/>
</dbReference>
<evidence type="ECO:0000256" key="2">
    <source>
        <dbReference type="ARBA" id="ARBA00023136"/>
    </source>
</evidence>
<dbReference type="PANTHER" id="PTHR24028">
    <property type="entry name" value="CADHERIN-87A"/>
    <property type="match status" value="1"/>
</dbReference>
<dbReference type="GO" id="GO:0005886">
    <property type="term" value="C:plasma membrane"/>
    <property type="evidence" value="ECO:0007669"/>
    <property type="project" value="TreeGrafter"/>
</dbReference>
<evidence type="ECO:0000256" key="1">
    <source>
        <dbReference type="ARBA" id="ARBA00004370"/>
    </source>
</evidence>
<keyword evidence="3" id="KW-0325">Glycoprotein</keyword>
<keyword evidence="5" id="KW-1185">Reference proteome</keyword>
<comment type="caution">
    <text evidence="4">The sequence shown here is derived from an EMBL/GenBank/DDBJ whole genome shotgun (WGS) entry which is preliminary data.</text>
</comment>
<gene>
    <name evidence="4" type="ORF">F7725_010089</name>
</gene>
<dbReference type="GO" id="GO:0005509">
    <property type="term" value="F:calcium ion binding"/>
    <property type="evidence" value="ECO:0007669"/>
    <property type="project" value="InterPro"/>
</dbReference>
<dbReference type="PANTHER" id="PTHR24028:SF307">
    <property type="entry name" value="PROTOCADHERIN BETA-15-LIKE ISOFORM X1"/>
    <property type="match status" value="1"/>
</dbReference>
<name>A0A7J5XMY4_DISMA</name>
<dbReference type="AlphaFoldDB" id="A0A7J5XMY4"/>
<comment type="subcellular location">
    <subcellularLocation>
        <location evidence="1">Membrane</location>
    </subcellularLocation>
</comment>
<sequence>MIFFFRGAQGGRKCVCPACAQKGLDREKQNTVRLTVTAVDGGIPAKSGTSQIIINARIYENLEIGKTVIVLNATDADEGLNADIEYSLRSKGQITF</sequence>
<evidence type="ECO:0000313" key="5">
    <source>
        <dbReference type="Proteomes" id="UP000518266"/>
    </source>
</evidence>
<organism evidence="4 5">
    <name type="scientific">Dissostichus mawsoni</name>
    <name type="common">Antarctic cod</name>
    <dbReference type="NCBI Taxonomy" id="36200"/>
    <lineage>
        <taxon>Eukaryota</taxon>
        <taxon>Metazoa</taxon>
        <taxon>Chordata</taxon>
        <taxon>Craniata</taxon>
        <taxon>Vertebrata</taxon>
        <taxon>Euteleostomi</taxon>
        <taxon>Actinopterygii</taxon>
        <taxon>Neopterygii</taxon>
        <taxon>Teleostei</taxon>
        <taxon>Neoteleostei</taxon>
        <taxon>Acanthomorphata</taxon>
        <taxon>Eupercaria</taxon>
        <taxon>Perciformes</taxon>
        <taxon>Notothenioidei</taxon>
        <taxon>Nototheniidae</taxon>
        <taxon>Dissostichus</taxon>
    </lineage>
</organism>
<protein>
    <submittedName>
        <fullName evidence="4">Uncharacterized protein</fullName>
    </submittedName>
</protein>
<dbReference type="InterPro" id="IPR050174">
    <property type="entry name" value="Protocadherin/Cadherin-CA"/>
</dbReference>
<dbReference type="CDD" id="cd11304">
    <property type="entry name" value="Cadherin_repeat"/>
    <property type="match status" value="2"/>
</dbReference>
<evidence type="ECO:0000256" key="3">
    <source>
        <dbReference type="ARBA" id="ARBA00023180"/>
    </source>
</evidence>
<dbReference type="OrthoDB" id="9990384at2759"/>
<reference evidence="4 5" key="1">
    <citation type="submission" date="2020-03" db="EMBL/GenBank/DDBJ databases">
        <title>Dissostichus mawsoni Genome sequencing and assembly.</title>
        <authorList>
            <person name="Park H."/>
        </authorList>
    </citation>
    <scope>NUCLEOTIDE SEQUENCE [LARGE SCALE GENOMIC DNA]</scope>
    <source>
        <strain evidence="4">DM0001</strain>
        <tissue evidence="4">Muscle</tissue>
    </source>
</reference>
<dbReference type="Gene3D" id="2.60.40.60">
    <property type="entry name" value="Cadherins"/>
    <property type="match status" value="2"/>
</dbReference>